<dbReference type="GO" id="GO:0051294">
    <property type="term" value="P:establishment of spindle orientation"/>
    <property type="evidence" value="ECO:0007669"/>
    <property type="project" value="TreeGrafter"/>
</dbReference>
<feature type="region of interest" description="Disordered" evidence="10">
    <location>
        <begin position="973"/>
        <end position="995"/>
    </location>
</feature>
<feature type="compositionally biased region" description="Low complexity" evidence="10">
    <location>
        <begin position="979"/>
        <end position="990"/>
    </location>
</feature>
<evidence type="ECO:0000259" key="12">
    <source>
        <dbReference type="Pfam" id="PF08596"/>
    </source>
</evidence>
<dbReference type="InterPro" id="IPR001680">
    <property type="entry name" value="WD40_rpt"/>
</dbReference>
<feature type="region of interest" description="Disordered" evidence="10">
    <location>
        <begin position="453"/>
        <end position="482"/>
    </location>
</feature>
<dbReference type="Pfam" id="PF00400">
    <property type="entry name" value="WD40"/>
    <property type="match status" value="1"/>
</dbReference>
<sequence>MLKFIWGKGTQPVNPERAKLQKELFAFQKTIHHGFPHKPTSLAWDPELKLLAIGTKKGDIRVYGRPGVEFYGNHATDSPVTKLIFLPGQARIVSLTDDNVLHYWEINGTTLSEKKKAGLEGRLKRISCLELDSKKRILVGTEGGNIYMVNLRRFNFDEQIIYQDIVIANCNNDDFKINPGPTESIIVDPTNPEKILIGYARGLIVLWDRTTATADQSFVANQQLECLAWRNDGSEFISAHNDGTYIVWSRNKGNEAPNMPYGPYPCKAITRFHWFHQNGTPLMIFSGGMPRASYGDKYTISIMKGESDKHVVFDLTSKIVDFVVIYSDTDNSPLSLFILAEEELVAIDLQNPDFPVFKPPYLNSIHSSAVTCINQLSDVSEDVYSRLESCNEVDKVSKNDWPISGGSCNSIQHHKGRDILLTGHEDGSVKLWSAGGIALTLLGQLNTAKYFSTDDEGNDDGELSERGEEDEEGWPPFRKVGSFDPYSDDPRMAIKKVAMCKNSGRVFIGGTAGQVVICDLVDEDSELNLKVLKADLVTEKEGFTWKGHSSLTLKNNEIKLSKGYQPTSIMQINPPASINSLGFQSSWGIMAVGTAHGLVFMDCVTQTIITSKCTLNAQDIANADDNPMSRRKSLKKSLRESFRRLRKGRSQRNIDKKKIGTVETVRRDLRSDSPESRPIERQVEARSGFDDGLGSMVRCLHFANTYIANGTTLSPTLWAGTNSGQILIFMLTLPKNRKDAKEKASTLLAKEIQLKHRAPVIDIQVLDSSGLPITDESDESIPHRVLIASEEQFKIFLLPTLKPCGKYKLTAHEGSRIRRVGFTSFISKSDDSVKENCFVCLTNLGDIAVHSLPELKRQIQTSCIKKEDVIAISTLVFTSNGEAFYLSSSSEIQRVSVAAAKVMLPNGTISLSSNARMEAPASPPLPASTVNKATDNNNGDVHNETTVSEVSADITLDSVKDHTVISQSMETSINENSRLEQQQQQQSKLSPPLPLLPPPTLIISSTQSNKGELKGLESQVNGVLSDNLDNSVVIEDHLNQMEVQGKMEATVTAGAD</sequence>
<dbReference type="InterPro" id="IPR013905">
    <property type="entry name" value="Lgl_C_dom"/>
</dbReference>
<dbReference type="SMART" id="SM00320">
    <property type="entry name" value="WD40"/>
    <property type="match status" value="7"/>
</dbReference>
<protein>
    <submittedName>
        <fullName evidence="13">Protein lethal(2) giant larvaelike [Megachile rotundata]</fullName>
    </submittedName>
</protein>
<dbReference type="InterPro" id="IPR036322">
    <property type="entry name" value="WD40_repeat_dom_sf"/>
</dbReference>
<dbReference type="GO" id="GO:0005886">
    <property type="term" value="C:plasma membrane"/>
    <property type="evidence" value="ECO:0007669"/>
    <property type="project" value="TreeGrafter"/>
</dbReference>
<dbReference type="GO" id="GO:0012505">
    <property type="term" value="C:endomembrane system"/>
    <property type="evidence" value="ECO:0007669"/>
    <property type="project" value="UniProtKB-SubCell"/>
</dbReference>
<dbReference type="GO" id="GO:0030866">
    <property type="term" value="P:cortical actin cytoskeleton organization"/>
    <property type="evidence" value="ECO:0007669"/>
    <property type="project" value="TreeGrafter"/>
</dbReference>
<dbReference type="InterPro" id="IPR013577">
    <property type="entry name" value="LLGL2"/>
</dbReference>
<feature type="region of interest" description="Disordered" evidence="10">
    <location>
        <begin position="914"/>
        <end position="949"/>
    </location>
</feature>
<evidence type="ECO:0000256" key="3">
    <source>
        <dbReference type="ARBA" id="ARBA00008070"/>
    </source>
</evidence>
<dbReference type="GO" id="GO:0006893">
    <property type="term" value="P:Golgi to plasma membrane transport"/>
    <property type="evidence" value="ECO:0007669"/>
    <property type="project" value="TreeGrafter"/>
</dbReference>
<dbReference type="SUPFAM" id="SSF50978">
    <property type="entry name" value="WD40 repeat-like"/>
    <property type="match status" value="2"/>
</dbReference>
<dbReference type="KEGG" id="lsm:121119193"/>
<keyword evidence="8" id="KW-0677">Repeat</keyword>
<dbReference type="PANTHER" id="PTHR10241:SF29">
    <property type="entry name" value="LETHAL(2) GIANT LARVAE PROTEIN"/>
    <property type="match status" value="1"/>
</dbReference>
<reference evidence="13" key="1">
    <citation type="submission" date="2014-05" db="EMBL/GenBank/DDBJ databases">
        <authorList>
            <person name="Chronopoulou M."/>
        </authorList>
    </citation>
    <scope>NUCLEOTIDE SEQUENCE</scope>
    <source>
        <tissue evidence="13">Whole organism</tissue>
    </source>
</reference>
<keyword evidence="5" id="KW-0963">Cytoplasm</keyword>
<dbReference type="PRINTS" id="PR00962">
    <property type="entry name" value="LETHAL2GIANT"/>
</dbReference>
<dbReference type="EMBL" id="HACA01015536">
    <property type="protein sequence ID" value="CDW32897.1"/>
    <property type="molecule type" value="Transcribed_RNA"/>
</dbReference>
<keyword evidence="6" id="KW-0597">Phosphoprotein</keyword>
<evidence type="ECO:0000256" key="9">
    <source>
        <dbReference type="ARBA" id="ARBA00023136"/>
    </source>
</evidence>
<evidence type="ECO:0000313" key="13">
    <source>
        <dbReference type="EMBL" id="CDW32897.1"/>
    </source>
</evidence>
<keyword evidence="4" id="KW-0268">Exocytosis</keyword>
<evidence type="ECO:0000259" key="11">
    <source>
        <dbReference type="Pfam" id="PF08366"/>
    </source>
</evidence>
<feature type="compositionally biased region" description="Acidic residues" evidence="10">
    <location>
        <begin position="453"/>
        <end position="473"/>
    </location>
</feature>
<feature type="domain" description="Lethal giant larvae homologue 2" evidence="11">
    <location>
        <begin position="258"/>
        <end position="355"/>
    </location>
</feature>
<dbReference type="AlphaFoldDB" id="A0A0K2U4Q8"/>
<evidence type="ECO:0000256" key="6">
    <source>
        <dbReference type="ARBA" id="ARBA00022553"/>
    </source>
</evidence>
<evidence type="ECO:0000256" key="7">
    <source>
        <dbReference type="ARBA" id="ARBA00022574"/>
    </source>
</evidence>
<dbReference type="GO" id="GO:0019905">
    <property type="term" value="F:syntaxin binding"/>
    <property type="evidence" value="ECO:0007669"/>
    <property type="project" value="TreeGrafter"/>
</dbReference>
<dbReference type="GO" id="GO:0008593">
    <property type="term" value="P:regulation of Notch signaling pathway"/>
    <property type="evidence" value="ECO:0007669"/>
    <property type="project" value="TreeGrafter"/>
</dbReference>
<dbReference type="GO" id="GO:0032878">
    <property type="term" value="P:regulation of establishment or maintenance of cell polarity"/>
    <property type="evidence" value="ECO:0007669"/>
    <property type="project" value="TreeGrafter"/>
</dbReference>
<accession>A0A0K2U4Q8</accession>
<dbReference type="GO" id="GO:0030864">
    <property type="term" value="C:cortical actin cytoskeleton"/>
    <property type="evidence" value="ECO:0007669"/>
    <property type="project" value="TreeGrafter"/>
</dbReference>
<evidence type="ECO:0000256" key="1">
    <source>
        <dbReference type="ARBA" id="ARBA00004308"/>
    </source>
</evidence>
<feature type="compositionally biased region" description="Polar residues" evidence="10">
    <location>
        <begin position="928"/>
        <end position="949"/>
    </location>
</feature>
<dbReference type="GeneID" id="121119193"/>
<dbReference type="GO" id="GO:0045159">
    <property type="term" value="F:myosin II binding"/>
    <property type="evidence" value="ECO:0007669"/>
    <property type="project" value="TreeGrafter"/>
</dbReference>
<dbReference type="GO" id="GO:0005096">
    <property type="term" value="F:GTPase activator activity"/>
    <property type="evidence" value="ECO:0007669"/>
    <property type="project" value="TreeGrafter"/>
</dbReference>
<name>A0A0K2U4Q8_LEPSM</name>
<dbReference type="PANTHER" id="PTHR10241">
    <property type="entry name" value="LETHAL 2 GIANT LARVAE PROTEIN"/>
    <property type="match status" value="1"/>
</dbReference>
<dbReference type="InterPro" id="IPR015943">
    <property type="entry name" value="WD40/YVTN_repeat-like_dom_sf"/>
</dbReference>
<proteinExistence type="inferred from homology"/>
<evidence type="ECO:0000256" key="5">
    <source>
        <dbReference type="ARBA" id="ARBA00022490"/>
    </source>
</evidence>
<dbReference type="InterPro" id="IPR000664">
    <property type="entry name" value="Lethal2_giant"/>
</dbReference>
<dbReference type="Gene3D" id="2.130.10.10">
    <property type="entry name" value="YVTN repeat-like/Quinoprotein amine dehydrogenase"/>
    <property type="match status" value="2"/>
</dbReference>
<dbReference type="Pfam" id="PF08596">
    <property type="entry name" value="Lgl_C"/>
    <property type="match status" value="1"/>
</dbReference>
<evidence type="ECO:0000256" key="4">
    <source>
        <dbReference type="ARBA" id="ARBA00022483"/>
    </source>
</evidence>
<evidence type="ECO:0000256" key="2">
    <source>
        <dbReference type="ARBA" id="ARBA00004496"/>
    </source>
</evidence>
<dbReference type="RefSeq" id="XP_040569745.1">
    <property type="nucleotide sequence ID" value="XM_040713811.2"/>
</dbReference>
<dbReference type="Pfam" id="PF08366">
    <property type="entry name" value="LLGL"/>
    <property type="match status" value="1"/>
</dbReference>
<evidence type="ECO:0000256" key="8">
    <source>
        <dbReference type="ARBA" id="ARBA00022737"/>
    </source>
</evidence>
<organism evidence="13">
    <name type="scientific">Lepeophtheirus salmonis</name>
    <name type="common">Salmon louse</name>
    <name type="synonym">Caligus salmonis</name>
    <dbReference type="NCBI Taxonomy" id="72036"/>
    <lineage>
        <taxon>Eukaryota</taxon>
        <taxon>Metazoa</taxon>
        <taxon>Ecdysozoa</taxon>
        <taxon>Arthropoda</taxon>
        <taxon>Crustacea</taxon>
        <taxon>Multicrustacea</taxon>
        <taxon>Hexanauplia</taxon>
        <taxon>Copepoda</taxon>
        <taxon>Siphonostomatoida</taxon>
        <taxon>Caligidae</taxon>
        <taxon>Lepeophtheirus</taxon>
    </lineage>
</organism>
<dbReference type="GO" id="GO:0006887">
    <property type="term" value="P:exocytosis"/>
    <property type="evidence" value="ECO:0007669"/>
    <property type="project" value="UniProtKB-KW"/>
</dbReference>
<comment type="similarity">
    <text evidence="3">Belongs to the WD repeat L(2)GL family.</text>
</comment>
<evidence type="ECO:0000256" key="10">
    <source>
        <dbReference type="SAM" id="MobiDB-lite"/>
    </source>
</evidence>
<feature type="domain" description="Lethal giant larvae (Lgl)-like C-terminal" evidence="12">
    <location>
        <begin position="777"/>
        <end position="911"/>
    </location>
</feature>
<keyword evidence="7" id="KW-0853">WD repeat</keyword>
<keyword evidence="9" id="KW-0472">Membrane</keyword>
<dbReference type="OrthoDB" id="19944at2759"/>
<comment type="subcellular location">
    <subcellularLocation>
        <location evidence="2">Cytoplasm</location>
    </subcellularLocation>
    <subcellularLocation>
        <location evidence="1">Endomembrane system</location>
    </subcellularLocation>
</comment>